<dbReference type="GO" id="GO:0007165">
    <property type="term" value="P:signal transduction"/>
    <property type="evidence" value="ECO:0007669"/>
    <property type="project" value="InterPro"/>
</dbReference>
<accession>A0A1I4NF84</accession>
<dbReference type="SMART" id="SM00304">
    <property type="entry name" value="HAMP"/>
    <property type="match status" value="1"/>
</dbReference>
<keyword evidence="4" id="KW-0378">Hydrolase</keyword>
<dbReference type="RefSeq" id="WP_090941533.1">
    <property type="nucleotide sequence ID" value="NZ_FOTS01000045.1"/>
</dbReference>
<evidence type="ECO:0000256" key="7">
    <source>
        <dbReference type="SAM" id="Phobius"/>
    </source>
</evidence>
<dbReference type="PROSITE" id="PS50885">
    <property type="entry name" value="HAMP"/>
    <property type="match status" value="1"/>
</dbReference>
<evidence type="ECO:0000256" key="1">
    <source>
        <dbReference type="ARBA" id="ARBA00004651"/>
    </source>
</evidence>
<dbReference type="SUPFAM" id="SSF81606">
    <property type="entry name" value="PP2C-like"/>
    <property type="match status" value="1"/>
</dbReference>
<organism evidence="9 10">
    <name type="scientific">Pelosinus propionicus DSM 13327</name>
    <dbReference type="NCBI Taxonomy" id="1123291"/>
    <lineage>
        <taxon>Bacteria</taxon>
        <taxon>Bacillati</taxon>
        <taxon>Bacillota</taxon>
        <taxon>Negativicutes</taxon>
        <taxon>Selenomonadales</taxon>
        <taxon>Sporomusaceae</taxon>
        <taxon>Pelosinus</taxon>
    </lineage>
</organism>
<dbReference type="Gene3D" id="3.30.450.20">
    <property type="entry name" value="PAS domain"/>
    <property type="match status" value="2"/>
</dbReference>
<name>A0A1I4NF84_9FIRM</name>
<dbReference type="OrthoDB" id="311592at2"/>
<dbReference type="SUPFAM" id="SSF158472">
    <property type="entry name" value="HAMP domain-like"/>
    <property type="match status" value="1"/>
</dbReference>
<evidence type="ECO:0000256" key="2">
    <source>
        <dbReference type="ARBA" id="ARBA00022475"/>
    </source>
</evidence>
<dbReference type="Proteomes" id="UP000199520">
    <property type="component" value="Unassembled WGS sequence"/>
</dbReference>
<dbReference type="SUPFAM" id="SSF103190">
    <property type="entry name" value="Sensory domain-like"/>
    <property type="match status" value="1"/>
</dbReference>
<feature type="domain" description="HAMP" evidence="8">
    <location>
        <begin position="377"/>
        <end position="429"/>
    </location>
</feature>
<dbReference type="InterPro" id="IPR003660">
    <property type="entry name" value="HAMP_dom"/>
</dbReference>
<dbReference type="AlphaFoldDB" id="A0A1I4NF84"/>
<evidence type="ECO:0000259" key="8">
    <source>
        <dbReference type="PROSITE" id="PS50885"/>
    </source>
</evidence>
<sequence>MNHATWQKSVQKDNKKMTVRYWSQRIAGRFSLRLVFSLPFMLQFLTVTCLIGFLLFQGGQEAVGSVLGEMRQQILGHVHEQLKRHMEDPLHLNELNVKAWYAGLLVFSDTVGRERQFVNHLKVFPDAAMTYIGLADGEFYGARRKKASEFQVVRNNLETGGASWYYSVSEQGDGVQLEDVFPTFDPRTRPWYQAAQEARKPVFSEVYRHFVFHEPTITATYPIFNEEGQLVGVFGVDYLLSWLGNMLRDLSLGASGQVFVVDKDGMIVAASVLTEPFEIVNGRTERIKADACSDPVLKAAVKSFLDGKDSSFRISLDDHFYSVSVDSYEENGLSWKIYVVLADEDFMENIWKNLHQTAVGVFFIMIAVFGLAVWTAGWVTRPILRLNQSAQELAQGRLYPVPDTERQDELGQLSRSFNRMAEDLLDLVGNLEARVIERTQNLAEKTQEEQHMREKFYKELTKAGQQQRAMLPDDLKESRLSLEIIYEPYMLVSGDSCGYRWLNEDSLFGYIIDVTGHGVASALQAAALNLMLQEIMHLPLSLSDRMLELNRRVNNYFGNDVMVAAFFFELDFVKQELRYVAAGITEFIADSAEVQGRIKTPGLFLGVSASPEYEVCYLPIEKGNLFCFYSDGIADRLMAGKTISLNADYKQLVKAIKQIGEEGVRWDDVTVLCIQIGDVMKEK</sequence>
<dbReference type="Gene3D" id="3.60.40.10">
    <property type="entry name" value="PPM-type phosphatase domain"/>
    <property type="match status" value="1"/>
</dbReference>
<evidence type="ECO:0000313" key="9">
    <source>
        <dbReference type="EMBL" id="SFM13967.1"/>
    </source>
</evidence>
<protein>
    <submittedName>
        <fullName evidence="9">Serine phosphatase RsbU, regulator of sigma subunit</fullName>
    </submittedName>
</protein>
<keyword evidence="5 7" id="KW-1133">Transmembrane helix</keyword>
<dbReference type="InterPro" id="IPR033479">
    <property type="entry name" value="dCache_1"/>
</dbReference>
<dbReference type="InterPro" id="IPR052016">
    <property type="entry name" value="Bact_Sigma-Reg"/>
</dbReference>
<dbReference type="Pfam" id="PF00672">
    <property type="entry name" value="HAMP"/>
    <property type="match status" value="1"/>
</dbReference>
<dbReference type="GO" id="GO:0005886">
    <property type="term" value="C:plasma membrane"/>
    <property type="evidence" value="ECO:0007669"/>
    <property type="project" value="UniProtKB-SubCell"/>
</dbReference>
<dbReference type="InterPro" id="IPR029151">
    <property type="entry name" value="Sensor-like_sf"/>
</dbReference>
<proteinExistence type="predicted"/>
<evidence type="ECO:0000256" key="6">
    <source>
        <dbReference type="ARBA" id="ARBA00023136"/>
    </source>
</evidence>
<dbReference type="InterPro" id="IPR036457">
    <property type="entry name" value="PPM-type-like_dom_sf"/>
</dbReference>
<evidence type="ECO:0000256" key="3">
    <source>
        <dbReference type="ARBA" id="ARBA00022692"/>
    </source>
</evidence>
<dbReference type="PANTHER" id="PTHR43156">
    <property type="entry name" value="STAGE II SPORULATION PROTEIN E-RELATED"/>
    <property type="match status" value="1"/>
</dbReference>
<dbReference type="CDD" id="cd12913">
    <property type="entry name" value="PDC1_MCP_like"/>
    <property type="match status" value="1"/>
</dbReference>
<evidence type="ECO:0000313" key="10">
    <source>
        <dbReference type="Proteomes" id="UP000199520"/>
    </source>
</evidence>
<feature type="transmembrane region" description="Helical" evidence="7">
    <location>
        <begin position="34"/>
        <end position="56"/>
    </location>
</feature>
<dbReference type="Pfam" id="PF07228">
    <property type="entry name" value="SpoIIE"/>
    <property type="match status" value="1"/>
</dbReference>
<dbReference type="Gene3D" id="6.10.340.10">
    <property type="match status" value="1"/>
</dbReference>
<dbReference type="GO" id="GO:0016791">
    <property type="term" value="F:phosphatase activity"/>
    <property type="evidence" value="ECO:0007669"/>
    <property type="project" value="TreeGrafter"/>
</dbReference>
<feature type="transmembrane region" description="Helical" evidence="7">
    <location>
        <begin position="358"/>
        <end position="379"/>
    </location>
</feature>
<keyword evidence="6 7" id="KW-0472">Membrane</keyword>
<keyword evidence="10" id="KW-1185">Reference proteome</keyword>
<keyword evidence="3 7" id="KW-0812">Transmembrane</keyword>
<dbReference type="EMBL" id="FOTS01000045">
    <property type="protein sequence ID" value="SFM13967.1"/>
    <property type="molecule type" value="Genomic_DNA"/>
</dbReference>
<gene>
    <name evidence="9" type="ORF">SAMN04490355_104532</name>
</gene>
<dbReference type="CDD" id="cd06225">
    <property type="entry name" value="HAMP"/>
    <property type="match status" value="1"/>
</dbReference>
<dbReference type="Pfam" id="PF02743">
    <property type="entry name" value="dCache_1"/>
    <property type="match status" value="1"/>
</dbReference>
<keyword evidence="2" id="KW-1003">Cell membrane</keyword>
<reference evidence="10" key="1">
    <citation type="submission" date="2016-10" db="EMBL/GenBank/DDBJ databases">
        <authorList>
            <person name="Varghese N."/>
            <person name="Submissions S."/>
        </authorList>
    </citation>
    <scope>NUCLEOTIDE SEQUENCE [LARGE SCALE GENOMIC DNA]</scope>
    <source>
        <strain evidence="10">DSM 13327</strain>
    </source>
</reference>
<dbReference type="PANTHER" id="PTHR43156:SF2">
    <property type="entry name" value="STAGE II SPORULATION PROTEIN E"/>
    <property type="match status" value="1"/>
</dbReference>
<comment type="subcellular location">
    <subcellularLocation>
        <location evidence="1">Cell membrane</location>
        <topology evidence="1">Multi-pass membrane protein</topology>
    </subcellularLocation>
</comment>
<evidence type="ECO:0000256" key="4">
    <source>
        <dbReference type="ARBA" id="ARBA00022801"/>
    </source>
</evidence>
<dbReference type="SMART" id="SM00331">
    <property type="entry name" value="PP2C_SIG"/>
    <property type="match status" value="1"/>
</dbReference>
<dbReference type="InterPro" id="IPR001932">
    <property type="entry name" value="PPM-type_phosphatase-like_dom"/>
</dbReference>
<evidence type="ECO:0000256" key="5">
    <source>
        <dbReference type="ARBA" id="ARBA00022989"/>
    </source>
</evidence>
<dbReference type="STRING" id="1123291.SAMN04490355_104532"/>